<evidence type="ECO:0000256" key="2">
    <source>
        <dbReference type="ARBA" id="ARBA00022679"/>
    </source>
</evidence>
<dbReference type="Gene3D" id="3.90.470.20">
    <property type="entry name" value="4'-phosphopantetheinyl transferase domain"/>
    <property type="match status" value="2"/>
</dbReference>
<dbReference type="Pfam" id="PF22624">
    <property type="entry name" value="AASDHPPT_N"/>
    <property type="match status" value="1"/>
</dbReference>
<organism evidence="5 6">
    <name type="scientific">Phialemonium thermophilum</name>
    <dbReference type="NCBI Taxonomy" id="223376"/>
    <lineage>
        <taxon>Eukaryota</taxon>
        <taxon>Fungi</taxon>
        <taxon>Dikarya</taxon>
        <taxon>Ascomycota</taxon>
        <taxon>Pezizomycotina</taxon>
        <taxon>Sordariomycetes</taxon>
        <taxon>Sordariomycetidae</taxon>
        <taxon>Cephalothecales</taxon>
        <taxon>Cephalothecaceae</taxon>
        <taxon>Phialemonium</taxon>
    </lineage>
</organism>
<accession>A0ABR3Y2Q3</accession>
<sequence length="338" mass="37543">MTGSAQGPLVIQWILDTRPLWPKATLTPQLENEASRALALLSQEERIKVLKYYHVRDAKMAMASHLLKRYLLSRYGRVPWPEVKISKDERTQKPIFRDPSCGQCSIGFNVSHQAGLVALSAVCGRAERDSKDQTRGGAGSGRGDGQAADVGVDIVCTSERRVRDHQMVREEGWPAFVDMHADVLADSEASYLKYQILSAVPGLPHSASQDEILDFKLRCFYTLWCLREAYLKMTGDALVADWVRGLEFRRFMPPAPTMSLDVPAEEGPTGQVISRHNIFVEGQPVTNVNMSLQGLGPDYIVCTAIRTRSSPSTALNLRIGSFEMVSIDDILNYAESTL</sequence>
<comment type="caution">
    <text evidence="5">The sequence shown here is derived from an EMBL/GenBank/DDBJ whole genome shotgun (WGS) entry which is preliminary data.</text>
</comment>
<dbReference type="Proteomes" id="UP001586593">
    <property type="component" value="Unassembled WGS sequence"/>
</dbReference>
<dbReference type="InterPro" id="IPR037143">
    <property type="entry name" value="4-PPantetheinyl_Trfase_dom_sf"/>
</dbReference>
<protein>
    <recommendedName>
        <fullName evidence="1">holo-[acyl-carrier-protein] synthase</fullName>
        <ecNumber evidence="1">2.7.8.7</ecNumber>
    </recommendedName>
</protein>
<reference evidence="5 6" key="1">
    <citation type="journal article" date="2024" name="Commun. Biol.">
        <title>Comparative genomic analysis of thermophilic fungi reveals convergent evolutionary adaptations and gene losses.</title>
        <authorList>
            <person name="Steindorff A.S."/>
            <person name="Aguilar-Pontes M.V."/>
            <person name="Robinson A.J."/>
            <person name="Andreopoulos B."/>
            <person name="LaButti K."/>
            <person name="Kuo A."/>
            <person name="Mondo S."/>
            <person name="Riley R."/>
            <person name="Otillar R."/>
            <person name="Haridas S."/>
            <person name="Lipzen A."/>
            <person name="Grimwood J."/>
            <person name="Schmutz J."/>
            <person name="Clum A."/>
            <person name="Reid I.D."/>
            <person name="Moisan M.C."/>
            <person name="Butler G."/>
            <person name="Nguyen T.T.M."/>
            <person name="Dewar K."/>
            <person name="Conant G."/>
            <person name="Drula E."/>
            <person name="Henrissat B."/>
            <person name="Hansel C."/>
            <person name="Singer S."/>
            <person name="Hutchinson M.I."/>
            <person name="de Vries R.P."/>
            <person name="Natvig D.O."/>
            <person name="Powell A.J."/>
            <person name="Tsang A."/>
            <person name="Grigoriev I.V."/>
        </authorList>
    </citation>
    <scope>NUCLEOTIDE SEQUENCE [LARGE SCALE GENOMIC DNA]</scope>
    <source>
        <strain evidence="5 6">ATCC 24622</strain>
    </source>
</reference>
<evidence type="ECO:0000313" key="6">
    <source>
        <dbReference type="Proteomes" id="UP001586593"/>
    </source>
</evidence>
<keyword evidence="6" id="KW-1185">Reference proteome</keyword>
<name>A0ABR3Y2Q3_9PEZI</name>
<evidence type="ECO:0000259" key="3">
    <source>
        <dbReference type="Pfam" id="PF01648"/>
    </source>
</evidence>
<dbReference type="Pfam" id="PF01648">
    <property type="entry name" value="ACPS"/>
    <property type="match status" value="1"/>
</dbReference>
<dbReference type="PANTHER" id="PTHR12215:SF10">
    <property type="entry name" value="L-AMINOADIPATE-SEMIALDEHYDE DEHYDROGENASE-PHOSPHOPANTETHEINYL TRANSFERASE"/>
    <property type="match status" value="1"/>
</dbReference>
<dbReference type="EMBL" id="JAZHXJ010000018">
    <property type="protein sequence ID" value="KAL1882034.1"/>
    <property type="molecule type" value="Genomic_DNA"/>
</dbReference>
<dbReference type="InterPro" id="IPR055066">
    <property type="entry name" value="AASDHPPT_N"/>
</dbReference>
<evidence type="ECO:0000256" key="1">
    <source>
        <dbReference type="ARBA" id="ARBA00013172"/>
    </source>
</evidence>
<proteinExistence type="predicted"/>
<dbReference type="EC" id="2.7.8.7" evidence="1"/>
<evidence type="ECO:0000259" key="4">
    <source>
        <dbReference type="Pfam" id="PF22624"/>
    </source>
</evidence>
<gene>
    <name evidence="5" type="ORF">VTK73DRAFT_2748</name>
</gene>
<keyword evidence="2" id="KW-0808">Transferase</keyword>
<feature type="domain" description="4'-phosphopantetheinyl transferase N-terminal" evidence="4">
    <location>
        <begin position="32"/>
        <end position="122"/>
    </location>
</feature>
<dbReference type="InterPro" id="IPR050559">
    <property type="entry name" value="P-Pant_transferase_sf"/>
</dbReference>
<dbReference type="PANTHER" id="PTHR12215">
    <property type="entry name" value="PHOSPHOPANTETHEINE TRANSFERASE"/>
    <property type="match status" value="1"/>
</dbReference>
<evidence type="ECO:0000313" key="5">
    <source>
        <dbReference type="EMBL" id="KAL1882034.1"/>
    </source>
</evidence>
<feature type="domain" description="4'-phosphopantetheinyl transferase" evidence="3">
    <location>
        <begin position="150"/>
        <end position="242"/>
    </location>
</feature>
<dbReference type="SUPFAM" id="SSF56214">
    <property type="entry name" value="4'-phosphopantetheinyl transferase"/>
    <property type="match status" value="2"/>
</dbReference>
<dbReference type="InterPro" id="IPR008278">
    <property type="entry name" value="4-PPantetheinyl_Trfase_dom"/>
</dbReference>